<dbReference type="PANTHER" id="PTHR21505:SF12">
    <property type="entry name" value="MADF DOMAIN-CONTAINING PROTEIN-RELATED"/>
    <property type="match status" value="1"/>
</dbReference>
<dbReference type="KEGG" id="obi:106881882"/>
<proteinExistence type="predicted"/>
<evidence type="ECO:0000259" key="1">
    <source>
        <dbReference type="PROSITE" id="PS51029"/>
    </source>
</evidence>
<dbReference type="EMBL" id="KQ427654">
    <property type="protein sequence ID" value="KOF66827.1"/>
    <property type="molecule type" value="Genomic_DNA"/>
</dbReference>
<organism evidence="2">
    <name type="scientific">Octopus bimaculoides</name>
    <name type="common">California two-spotted octopus</name>
    <dbReference type="NCBI Taxonomy" id="37653"/>
    <lineage>
        <taxon>Eukaryota</taxon>
        <taxon>Metazoa</taxon>
        <taxon>Spiralia</taxon>
        <taxon>Lophotrochozoa</taxon>
        <taxon>Mollusca</taxon>
        <taxon>Cephalopoda</taxon>
        <taxon>Coleoidea</taxon>
        <taxon>Octopodiformes</taxon>
        <taxon>Octopoda</taxon>
        <taxon>Incirrata</taxon>
        <taxon>Octopodidae</taxon>
        <taxon>Octopus</taxon>
    </lineage>
</organism>
<feature type="domain" description="MADF" evidence="1">
    <location>
        <begin position="18"/>
        <end position="114"/>
    </location>
</feature>
<accession>A0A0L8FQ83</accession>
<dbReference type="InterPro" id="IPR006578">
    <property type="entry name" value="MADF-dom"/>
</dbReference>
<dbReference type="PROSITE" id="PS51029">
    <property type="entry name" value="MADF"/>
    <property type="match status" value="1"/>
</dbReference>
<gene>
    <name evidence="2" type="ORF">OCBIM_22011146mg</name>
</gene>
<sequence length="305" mass="35715">MAAKERVDLEMTPRQIEYFIKLYREHEFLWNPRHENYNLRSVRAMALKEIASQMGTGWTGELVQKRWNTLKSNYARETRKIQESIRSGASIEEIYTPTWWLFKPLNDFLQGTYHPRHPRIKMANISAHVMNPLDQGEMDESVTSWPDEHSYLQNRDSDCWNGDASNVSQDSPRLTHEAQPNPNIEDFPLMPHTLFIKRSLSPTNSDKPKKSKSVNHIETRSVQVLNTCDDIFNEFKDPTPSSVQVDVDEMFGKIVGEELRQIKNESDKYELKIQILSLCRNFKLKRVNKVIQTEQISTDVWQYPS</sequence>
<dbReference type="OrthoDB" id="6152242at2759"/>
<dbReference type="Pfam" id="PF10545">
    <property type="entry name" value="MADF_DNA_bdg"/>
    <property type="match status" value="1"/>
</dbReference>
<name>A0A0L8FQ83_OCTBM</name>
<dbReference type="SMART" id="SM00595">
    <property type="entry name" value="MADF"/>
    <property type="match status" value="1"/>
</dbReference>
<reference evidence="2" key="1">
    <citation type="submission" date="2015-07" db="EMBL/GenBank/DDBJ databases">
        <title>MeaNS - Measles Nucleotide Surveillance Program.</title>
        <authorList>
            <person name="Tran T."/>
            <person name="Druce J."/>
        </authorList>
    </citation>
    <scope>NUCLEOTIDE SEQUENCE</scope>
    <source>
        <strain evidence="2">UCB-OBI-ISO-001</strain>
        <tissue evidence="2">Gonad</tissue>
    </source>
</reference>
<evidence type="ECO:0000313" key="2">
    <source>
        <dbReference type="EMBL" id="KOF66827.1"/>
    </source>
</evidence>
<dbReference type="AlphaFoldDB" id="A0A0L8FQ83"/>
<protein>
    <recommendedName>
        <fullName evidence="1">MADF domain-containing protein</fullName>
    </recommendedName>
</protein>
<dbReference type="PANTHER" id="PTHR21505">
    <property type="entry name" value="MADF DOMAIN-CONTAINING PROTEIN-RELATED"/>
    <property type="match status" value="1"/>
</dbReference>